<dbReference type="InterPro" id="IPR002591">
    <property type="entry name" value="Phosphodiest/P_Trfase"/>
</dbReference>
<dbReference type="AlphaFoldDB" id="A0AAN8I7K9"/>
<protein>
    <submittedName>
        <fullName evidence="3">Uncharacterized protein</fullName>
    </submittedName>
</protein>
<keyword evidence="4" id="KW-1185">Reference proteome</keyword>
<dbReference type="EMBL" id="JAKLMC020000001">
    <property type="protein sequence ID" value="KAK5958307.1"/>
    <property type="molecule type" value="Genomic_DNA"/>
</dbReference>
<dbReference type="PANTHER" id="PTHR10151:SF120">
    <property type="entry name" value="BIS(5'-ADENOSYL)-TRIPHOSPHATASE"/>
    <property type="match status" value="1"/>
</dbReference>
<organism evidence="3 4">
    <name type="scientific">Knufia fluminis</name>
    <dbReference type="NCBI Taxonomy" id="191047"/>
    <lineage>
        <taxon>Eukaryota</taxon>
        <taxon>Fungi</taxon>
        <taxon>Dikarya</taxon>
        <taxon>Ascomycota</taxon>
        <taxon>Pezizomycotina</taxon>
        <taxon>Eurotiomycetes</taxon>
        <taxon>Chaetothyriomycetidae</taxon>
        <taxon>Chaetothyriales</taxon>
        <taxon>Trichomeriaceae</taxon>
        <taxon>Knufia</taxon>
    </lineage>
</organism>
<accession>A0AAN8I7K9</accession>
<dbReference type="Pfam" id="PF01663">
    <property type="entry name" value="Phosphodiest"/>
    <property type="match status" value="1"/>
</dbReference>
<dbReference type="Proteomes" id="UP001316803">
    <property type="component" value="Unassembled WGS sequence"/>
</dbReference>
<feature type="region of interest" description="Disordered" evidence="1">
    <location>
        <begin position="577"/>
        <end position="629"/>
    </location>
</feature>
<feature type="compositionally biased region" description="Basic and acidic residues" evidence="1">
    <location>
        <begin position="1"/>
        <end position="12"/>
    </location>
</feature>
<keyword evidence="2" id="KW-0812">Transmembrane</keyword>
<dbReference type="PANTHER" id="PTHR10151">
    <property type="entry name" value="ECTONUCLEOTIDE PYROPHOSPHATASE/PHOSPHODIESTERASE"/>
    <property type="match status" value="1"/>
</dbReference>
<feature type="compositionally biased region" description="Basic and acidic residues" evidence="1">
    <location>
        <begin position="60"/>
        <end position="73"/>
    </location>
</feature>
<keyword evidence="2" id="KW-1133">Transmembrane helix</keyword>
<keyword evidence="2" id="KW-0472">Membrane</keyword>
<name>A0AAN8I7K9_9EURO</name>
<evidence type="ECO:0000256" key="2">
    <source>
        <dbReference type="SAM" id="Phobius"/>
    </source>
</evidence>
<evidence type="ECO:0000313" key="4">
    <source>
        <dbReference type="Proteomes" id="UP001316803"/>
    </source>
</evidence>
<evidence type="ECO:0000313" key="3">
    <source>
        <dbReference type="EMBL" id="KAK5958307.1"/>
    </source>
</evidence>
<dbReference type="GO" id="GO:0047429">
    <property type="term" value="F:nucleoside triphosphate diphosphatase activity"/>
    <property type="evidence" value="ECO:0007669"/>
    <property type="project" value="TreeGrafter"/>
</dbReference>
<feature type="region of interest" description="Disordered" evidence="1">
    <location>
        <begin position="1"/>
        <end position="90"/>
    </location>
</feature>
<dbReference type="SUPFAM" id="SSF53649">
    <property type="entry name" value="Alkaline phosphatase-like"/>
    <property type="match status" value="1"/>
</dbReference>
<dbReference type="CDD" id="cd16018">
    <property type="entry name" value="Enpp"/>
    <property type="match status" value="1"/>
</dbReference>
<dbReference type="FunFam" id="3.30.1360.180:FF:000003">
    <property type="entry name" value="Type I phosphodiesterase/nucleotide pyrophosphatase family protein"/>
    <property type="match status" value="1"/>
</dbReference>
<dbReference type="Gene3D" id="3.30.1360.180">
    <property type="match status" value="1"/>
</dbReference>
<dbReference type="GO" id="GO:0017111">
    <property type="term" value="F:ribonucleoside triphosphate phosphatase activity"/>
    <property type="evidence" value="ECO:0007669"/>
    <property type="project" value="TreeGrafter"/>
</dbReference>
<proteinExistence type="predicted"/>
<reference evidence="3 4" key="1">
    <citation type="submission" date="2022-12" db="EMBL/GenBank/DDBJ databases">
        <title>Genomic features and morphological characterization of a novel Knufia sp. strain isolated from spacecraft assembly facility.</title>
        <authorList>
            <person name="Teixeira M."/>
            <person name="Chander A.M."/>
            <person name="Stajich J.E."/>
            <person name="Venkateswaran K."/>
        </authorList>
    </citation>
    <scope>NUCLEOTIDE SEQUENCE [LARGE SCALE GENOMIC DNA]</scope>
    <source>
        <strain evidence="3 4">FJI-L2-BK-P2</strain>
    </source>
</reference>
<feature type="transmembrane region" description="Helical" evidence="2">
    <location>
        <begin position="129"/>
        <end position="151"/>
    </location>
</feature>
<gene>
    <name evidence="3" type="ORF">OHC33_000149</name>
</gene>
<evidence type="ECO:0000256" key="1">
    <source>
        <dbReference type="SAM" id="MobiDB-lite"/>
    </source>
</evidence>
<sequence length="666" mass="74687">MPSEKYDEDARVLDSLSDVEPGSDSDADTLVHSPNAKDRDVLDEHDEAERLLTESSNAKSDFKRENGAGEGRGRRLHKHRRESRTNNETSNLVYEMEEGYKDTSSNSSTISLLLGSQKYEKSAQSRPPYIRFVLMSASIAALFVLLAYGAYRASQSSEATSHVSKQLSNGTHVFEATTILISLDGFRADFLQRGLTPSMNAFVSSGVSPQYMLPSFPSVTFPNHYTLVTGMYPESHGIVGNQFWDQEFQEEFYYTNTSVSMQSRWWEAAEPIWVTAEKQGIKTAIHMWPGSEAHIHNVEPTFLDKFKPYEKLPKKVDRILEFLDKEPEDRPQLIAAYVPDVDRDGHKYGPNSTEIHATIASADQMLTLLIEGLLERNLTEIVNLVVVSDHGMATMSAHRMVQLDDIIDMTLVDHIDGWPLRGLRLKDPERDVPVLYKQLSKAAEEHGTFEVYTLDTMPERYHFTNNPRIAPLWVVPRTGWLVIEREDFDISAAIAAGEEFHPRGIHGFDHEHPLMRAIFIARGPAFQHAPNSRVPVFQNIEVYNIICDSLGMAPHSNNGTIRLPMKTTGLHSDIAEPLELPKDDPADIDNMPGDATVSQNAATPASEPEKDTGSVPPVEQSATEEDAKSSWWKYVHEQLEKAKDWATEIIDSIKNNKGSPDKTDAG</sequence>
<comment type="caution">
    <text evidence="3">The sequence shown here is derived from an EMBL/GenBank/DDBJ whole genome shotgun (WGS) entry which is preliminary data.</text>
</comment>
<feature type="compositionally biased region" description="Basic and acidic residues" evidence="1">
    <location>
        <begin position="35"/>
        <end position="52"/>
    </location>
</feature>
<dbReference type="InterPro" id="IPR017850">
    <property type="entry name" value="Alkaline_phosphatase_core_sf"/>
</dbReference>
<dbReference type="GO" id="GO:0009141">
    <property type="term" value="P:nucleoside triphosphate metabolic process"/>
    <property type="evidence" value="ECO:0007669"/>
    <property type="project" value="TreeGrafter"/>
</dbReference>
<dbReference type="Gene3D" id="3.40.720.10">
    <property type="entry name" value="Alkaline Phosphatase, subunit A"/>
    <property type="match status" value="1"/>
</dbReference>